<dbReference type="InterPro" id="IPR011611">
    <property type="entry name" value="PfkB_dom"/>
</dbReference>
<dbReference type="CDD" id="cd00093">
    <property type="entry name" value="HTH_XRE"/>
    <property type="match status" value="1"/>
</dbReference>
<dbReference type="GO" id="GO:0016301">
    <property type="term" value="F:kinase activity"/>
    <property type="evidence" value="ECO:0007669"/>
    <property type="project" value="UniProtKB-KW"/>
</dbReference>
<evidence type="ECO:0000313" key="7">
    <source>
        <dbReference type="Proteomes" id="UP001151071"/>
    </source>
</evidence>
<dbReference type="InterPro" id="IPR002173">
    <property type="entry name" value="Carboh/pur_kinase_PfkB_CS"/>
</dbReference>
<dbReference type="PRINTS" id="PR00990">
    <property type="entry name" value="RIBOKINASE"/>
</dbReference>
<keyword evidence="2 4" id="KW-0808">Transferase</keyword>
<dbReference type="EMBL" id="JAPYYP010000015">
    <property type="protein sequence ID" value="MDA5109306.1"/>
    <property type="molecule type" value="Genomic_DNA"/>
</dbReference>
<dbReference type="GO" id="GO:0006796">
    <property type="term" value="P:phosphate-containing compound metabolic process"/>
    <property type="evidence" value="ECO:0007669"/>
    <property type="project" value="UniProtKB-ARBA"/>
</dbReference>
<dbReference type="Proteomes" id="UP001151071">
    <property type="component" value="Unassembled WGS sequence"/>
</dbReference>
<dbReference type="AlphaFoldDB" id="A0A9X3Z3W0"/>
<dbReference type="InterPro" id="IPR002139">
    <property type="entry name" value="Ribo/fructo_kinase"/>
</dbReference>
<reference evidence="6" key="1">
    <citation type="submission" date="2022-12" db="EMBL/GenBank/DDBJ databases">
        <title>Draft genome sequence of the thermophilic strain Brevibacillus thermoruber HT42, isolated from Los Humeros, Puebla, Mexico, with biotechnological potential.</title>
        <authorList>
            <person name="Lara Sanchez J."/>
            <person name="Solis Palacios R."/>
            <person name="Bustos Baena A.S."/>
            <person name="Ruz Baez A.E."/>
            <person name="Espinosa Luna G."/>
            <person name="Oliart Ros R.M."/>
        </authorList>
    </citation>
    <scope>NUCLEOTIDE SEQUENCE</scope>
    <source>
        <strain evidence="6">HT42</strain>
    </source>
</reference>
<evidence type="ECO:0000256" key="3">
    <source>
        <dbReference type="ARBA" id="ARBA00022777"/>
    </source>
</evidence>
<name>A0A9X3Z3W0_9BACL</name>
<protein>
    <submittedName>
        <fullName evidence="6">Winged helix-turn-helix transcriptional regulator</fullName>
    </submittedName>
</protein>
<dbReference type="Gene3D" id="3.40.1190.20">
    <property type="match status" value="1"/>
</dbReference>
<keyword evidence="7" id="KW-1185">Reference proteome</keyword>
<organism evidence="6 7">
    <name type="scientific">Brevibacillus thermoruber</name>
    <dbReference type="NCBI Taxonomy" id="33942"/>
    <lineage>
        <taxon>Bacteria</taxon>
        <taxon>Bacillati</taxon>
        <taxon>Bacillota</taxon>
        <taxon>Bacilli</taxon>
        <taxon>Bacillales</taxon>
        <taxon>Paenibacillaceae</taxon>
        <taxon>Brevibacillus</taxon>
    </lineage>
</organism>
<dbReference type="Gene3D" id="1.10.10.10">
    <property type="entry name" value="Winged helix-like DNA-binding domain superfamily/Winged helix DNA-binding domain"/>
    <property type="match status" value="1"/>
</dbReference>
<feature type="domain" description="HTH cro/C1-type" evidence="5">
    <location>
        <begin position="8"/>
        <end position="36"/>
    </location>
</feature>
<sequence>MDKEQQILRYIRENPFISQQELADKMGISRSAVAGYIAQLTKRGEIKGRAYVLRDEGRIVCIGGANLDRKARGKQKVRLHSSNPVTITESCGGVARNIAENLGRLGSSVTLISCVGEDKEGEWILQETKRHGVDVSQVWRLPARRTGTYTALLDIDGEMVVSLANMDIYDALTPEMFADKWSHIAAARAVFLDTNLPAECLAYIIERCRTENIPLFVDPVSSAKAKKLPERLDGVDAILPNREEAELLAGMPIASVEECAEACRRIRERGVKRVVVTMGEQGVYYQSAEQAEHLAPYPTDVVDVTGAGDAFASGLLYGIVNGESFGQACRLGLAASALTLQTEQSVSPLLQPEQLAQTVRQYEKER</sequence>
<dbReference type="InterPro" id="IPR001387">
    <property type="entry name" value="Cro/C1-type_HTH"/>
</dbReference>
<gene>
    <name evidence="6" type="ORF">O3V59_13115</name>
</gene>
<comment type="caution">
    <text evidence="6">The sequence shown here is derived from an EMBL/GenBank/DDBJ whole genome shotgun (WGS) entry which is preliminary data.</text>
</comment>
<dbReference type="SUPFAM" id="SSF53613">
    <property type="entry name" value="Ribokinase-like"/>
    <property type="match status" value="1"/>
</dbReference>
<accession>A0A9X3Z3W0</accession>
<evidence type="ECO:0000313" key="6">
    <source>
        <dbReference type="EMBL" id="MDA5109306.1"/>
    </source>
</evidence>
<dbReference type="InterPro" id="IPR036388">
    <property type="entry name" value="WH-like_DNA-bd_sf"/>
</dbReference>
<dbReference type="RefSeq" id="WP_271140307.1">
    <property type="nucleotide sequence ID" value="NZ_JAPYYP010000015.1"/>
</dbReference>
<dbReference type="Pfam" id="PF00294">
    <property type="entry name" value="PfkB"/>
    <property type="match status" value="1"/>
</dbReference>
<comment type="similarity">
    <text evidence="1 4">Belongs to the carbohydrate kinase PfkB family.</text>
</comment>
<dbReference type="Pfam" id="PF13412">
    <property type="entry name" value="HTH_24"/>
    <property type="match status" value="1"/>
</dbReference>
<dbReference type="PANTHER" id="PTHR10584:SF166">
    <property type="entry name" value="RIBOKINASE"/>
    <property type="match status" value="1"/>
</dbReference>
<dbReference type="InterPro" id="IPR036390">
    <property type="entry name" value="WH_DNA-bd_sf"/>
</dbReference>
<dbReference type="PROSITE" id="PS50943">
    <property type="entry name" value="HTH_CROC1"/>
    <property type="match status" value="1"/>
</dbReference>
<evidence type="ECO:0000256" key="1">
    <source>
        <dbReference type="ARBA" id="ARBA00010688"/>
    </source>
</evidence>
<evidence type="ECO:0000259" key="5">
    <source>
        <dbReference type="PROSITE" id="PS50943"/>
    </source>
</evidence>
<dbReference type="PANTHER" id="PTHR10584">
    <property type="entry name" value="SUGAR KINASE"/>
    <property type="match status" value="1"/>
</dbReference>
<dbReference type="PROSITE" id="PS00584">
    <property type="entry name" value="PFKB_KINASES_2"/>
    <property type="match status" value="1"/>
</dbReference>
<proteinExistence type="inferred from homology"/>
<dbReference type="InterPro" id="IPR029056">
    <property type="entry name" value="Ribokinase-like"/>
</dbReference>
<dbReference type="PROSITE" id="PS00583">
    <property type="entry name" value="PFKB_KINASES_1"/>
    <property type="match status" value="1"/>
</dbReference>
<dbReference type="SUPFAM" id="SSF46785">
    <property type="entry name" value="Winged helix' DNA-binding domain"/>
    <property type="match status" value="1"/>
</dbReference>
<keyword evidence="3 4" id="KW-0418">Kinase</keyword>
<evidence type="ECO:0000256" key="4">
    <source>
        <dbReference type="RuleBase" id="RU003704"/>
    </source>
</evidence>
<dbReference type="CDD" id="cd01941">
    <property type="entry name" value="YeiC_kinase_like"/>
    <property type="match status" value="1"/>
</dbReference>
<evidence type="ECO:0000256" key="2">
    <source>
        <dbReference type="ARBA" id="ARBA00022679"/>
    </source>
</evidence>